<dbReference type="EMBL" id="LAZR01039788">
    <property type="protein sequence ID" value="KKL16132.1"/>
    <property type="molecule type" value="Genomic_DNA"/>
</dbReference>
<sequence>MSNVPNVNSSSNSQYSSNPAINSNSDTNVSAFLILAEAMSKSIDNAGKSLDSQTLEQKEKQAILQELQGITDLEQKKSVIAFLLKTLGSSDSSIKAWLTGLKDQNQDTIDKIWKMLYGYYQSATGSTVTDGGSPLFSQIDKDDERAKKGYALFLGDAELNPQLSKQRLALIENIKQLMQNPDEAASNFTQLASDFQGLQTIVQKEQKIPNDLAIPAKWVGKQASKLETTISGIAQGKNQHWWAGLEMVGMGIADGLYLRVDQSILGIPSDIIGGFQKTIIKDTSALATQGLIDLQSAESANSIMNGQYVIDSQTVGARIQKGTEALNKYNNLLEKSLPNDSKLISSINYSNKV</sequence>
<dbReference type="AlphaFoldDB" id="A0A0F9BQJ6"/>
<feature type="compositionally biased region" description="Low complexity" evidence="1">
    <location>
        <begin position="1"/>
        <end position="19"/>
    </location>
</feature>
<organism evidence="2">
    <name type="scientific">marine sediment metagenome</name>
    <dbReference type="NCBI Taxonomy" id="412755"/>
    <lineage>
        <taxon>unclassified sequences</taxon>
        <taxon>metagenomes</taxon>
        <taxon>ecological metagenomes</taxon>
    </lineage>
</organism>
<name>A0A0F9BQJ6_9ZZZZ</name>
<protein>
    <submittedName>
        <fullName evidence="2">Uncharacterized protein</fullName>
    </submittedName>
</protein>
<comment type="caution">
    <text evidence="2">The sequence shown here is derived from an EMBL/GenBank/DDBJ whole genome shotgun (WGS) entry which is preliminary data.</text>
</comment>
<evidence type="ECO:0000256" key="1">
    <source>
        <dbReference type="SAM" id="MobiDB-lite"/>
    </source>
</evidence>
<evidence type="ECO:0000313" key="2">
    <source>
        <dbReference type="EMBL" id="KKL16132.1"/>
    </source>
</evidence>
<proteinExistence type="predicted"/>
<accession>A0A0F9BQJ6</accession>
<reference evidence="2" key="1">
    <citation type="journal article" date="2015" name="Nature">
        <title>Complex archaea that bridge the gap between prokaryotes and eukaryotes.</title>
        <authorList>
            <person name="Spang A."/>
            <person name="Saw J.H."/>
            <person name="Jorgensen S.L."/>
            <person name="Zaremba-Niedzwiedzka K."/>
            <person name="Martijn J."/>
            <person name="Lind A.E."/>
            <person name="van Eijk R."/>
            <person name="Schleper C."/>
            <person name="Guy L."/>
            <person name="Ettema T.J."/>
        </authorList>
    </citation>
    <scope>NUCLEOTIDE SEQUENCE</scope>
</reference>
<feature type="region of interest" description="Disordered" evidence="1">
    <location>
        <begin position="1"/>
        <end position="21"/>
    </location>
</feature>
<gene>
    <name evidence="2" type="ORF">LCGC14_2498640</name>
</gene>